<dbReference type="InterPro" id="IPR051406">
    <property type="entry name" value="PLD_domain"/>
</dbReference>
<evidence type="ECO:0000313" key="8">
    <source>
        <dbReference type="EMBL" id="PJZ49546.1"/>
    </source>
</evidence>
<comment type="caution">
    <text evidence="8">The sequence shown here is derived from an EMBL/GenBank/DDBJ whole genome shotgun (WGS) entry which is preliminary data.</text>
</comment>
<evidence type="ECO:0000259" key="7">
    <source>
        <dbReference type="PROSITE" id="PS50035"/>
    </source>
</evidence>
<dbReference type="Pfam" id="PF13091">
    <property type="entry name" value="PLDc_2"/>
    <property type="match status" value="2"/>
</dbReference>
<dbReference type="InterPro" id="IPR001736">
    <property type="entry name" value="PLipase_D/transphosphatidylase"/>
</dbReference>
<evidence type="ECO:0000256" key="3">
    <source>
        <dbReference type="ARBA" id="ARBA00012027"/>
    </source>
</evidence>
<keyword evidence="9" id="KW-1185">Reference proteome</keyword>
<accession>A0A2M9YDP7</accession>
<dbReference type="SUPFAM" id="SSF56024">
    <property type="entry name" value="Phospholipase D/nuclease"/>
    <property type="match status" value="2"/>
</dbReference>
<dbReference type="RefSeq" id="WP_100710109.1">
    <property type="nucleotide sequence ID" value="NZ_NPDR01000003.1"/>
</dbReference>
<dbReference type="GO" id="GO:0004630">
    <property type="term" value="F:phospholipase D activity"/>
    <property type="evidence" value="ECO:0007669"/>
    <property type="project" value="UniProtKB-EC"/>
</dbReference>
<evidence type="ECO:0000256" key="2">
    <source>
        <dbReference type="ARBA" id="ARBA00008664"/>
    </source>
</evidence>
<dbReference type="PANTHER" id="PTHR43856:SF1">
    <property type="entry name" value="MITOCHONDRIAL CARDIOLIPIN HYDROLASE"/>
    <property type="match status" value="1"/>
</dbReference>
<dbReference type="PANTHER" id="PTHR43856">
    <property type="entry name" value="CARDIOLIPIN HYDROLASE"/>
    <property type="match status" value="1"/>
</dbReference>
<evidence type="ECO:0000313" key="9">
    <source>
        <dbReference type="Proteomes" id="UP000231926"/>
    </source>
</evidence>
<dbReference type="OrthoDB" id="368121at2"/>
<dbReference type="GO" id="GO:0016891">
    <property type="term" value="F:RNA endonuclease activity producing 5'-phosphomonoesters, hydrolytic mechanism"/>
    <property type="evidence" value="ECO:0007669"/>
    <property type="project" value="TreeGrafter"/>
</dbReference>
<dbReference type="Proteomes" id="UP000231926">
    <property type="component" value="Unassembled WGS sequence"/>
</dbReference>
<reference evidence="8 9" key="1">
    <citation type="submission" date="2017-07" db="EMBL/GenBank/DDBJ databases">
        <title>Leptospira spp. isolated from tropical soils.</title>
        <authorList>
            <person name="Thibeaux R."/>
            <person name="Iraola G."/>
            <person name="Ferres I."/>
            <person name="Bierque E."/>
            <person name="Girault D."/>
            <person name="Soupe-Gilbert M.-E."/>
            <person name="Picardeau M."/>
            <person name="Goarant C."/>
        </authorList>
    </citation>
    <scope>NUCLEOTIDE SEQUENCE [LARGE SCALE GENOMIC DNA]</scope>
    <source>
        <strain evidence="8 9">FH4-C-A2</strain>
    </source>
</reference>
<dbReference type="EMBL" id="NPDR01000003">
    <property type="protein sequence ID" value="PJZ49546.1"/>
    <property type="molecule type" value="Genomic_DNA"/>
</dbReference>
<dbReference type="GO" id="GO:0016042">
    <property type="term" value="P:lipid catabolic process"/>
    <property type="evidence" value="ECO:0007669"/>
    <property type="project" value="UniProtKB-KW"/>
</dbReference>
<dbReference type="SMART" id="SM00155">
    <property type="entry name" value="PLDc"/>
    <property type="match status" value="2"/>
</dbReference>
<dbReference type="AlphaFoldDB" id="A0A2M9YDP7"/>
<name>A0A2M9YDP7_9LEPT</name>
<dbReference type="InterPro" id="IPR025202">
    <property type="entry name" value="PLD-like_dom"/>
</dbReference>
<proteinExistence type="inferred from homology"/>
<evidence type="ECO:0000256" key="1">
    <source>
        <dbReference type="ARBA" id="ARBA00000798"/>
    </source>
</evidence>
<dbReference type="GO" id="GO:0006793">
    <property type="term" value="P:phosphorus metabolic process"/>
    <property type="evidence" value="ECO:0007669"/>
    <property type="project" value="UniProtKB-ARBA"/>
</dbReference>
<dbReference type="Gene3D" id="3.30.870.10">
    <property type="entry name" value="Endonuclease Chain A"/>
    <property type="match status" value="2"/>
</dbReference>
<gene>
    <name evidence="8" type="ORF">CH362_09495</name>
</gene>
<dbReference type="PROSITE" id="PS50035">
    <property type="entry name" value="PLD"/>
    <property type="match status" value="2"/>
</dbReference>
<comment type="catalytic activity">
    <reaction evidence="1">
        <text>a 1,2-diacyl-sn-glycero-3-phosphocholine + H2O = a 1,2-diacyl-sn-glycero-3-phosphate + choline + H(+)</text>
        <dbReference type="Rhea" id="RHEA:14445"/>
        <dbReference type="ChEBI" id="CHEBI:15354"/>
        <dbReference type="ChEBI" id="CHEBI:15377"/>
        <dbReference type="ChEBI" id="CHEBI:15378"/>
        <dbReference type="ChEBI" id="CHEBI:57643"/>
        <dbReference type="ChEBI" id="CHEBI:58608"/>
        <dbReference type="EC" id="3.1.4.4"/>
    </reaction>
</comment>
<feature type="domain" description="PLD phosphodiesterase" evidence="7">
    <location>
        <begin position="273"/>
        <end position="300"/>
    </location>
</feature>
<sequence>MKKFCFFIPIILYFLYCERTEEEVSLFWEDELYPKVFFSYPGRFVPIGKKRNVRDEILRIIRETKHSIYMHIYSFDDPEIEFELLNANKRGVRLELMGEWGKNYPGSILPFLKYWKGTGLQHTKVLVGDHSLVFMGTGNFTYYGLEQDHNAYLEFKLNSKDWENFHSFLKEEYPFPILKIGGLEFWNSPQEGNLVQNRLLDSVLSSQDSIQYLIFDHYDPILSSGFTRANHGFISGVYNRPVDPEGKILSKLPGIEIMEDGNEDILDDPTIGKGGLLHHKTMILDDIEVLTGSYNYSLSARDSNREILIRIKDARIAKEFKQEWENITNKSKLVEVSESNLPLNTDNNHNYDSETDQICRSQLQPEDSFLEIGFAWFRWNNVYRWKEESCKSIADYESISSRSFGGKGEFPKIEAENLGIQSFARNGTKVLSLPKSVLMQEFHSTISKPNIFLRPSQFLGSAGAWVFPNESELSALLSENSPQYVWLLERGKLPKKLGIEVEDGVYYLAESISSNSGVAIIEYENFGLYFCYKSANYNLNWPEQILFAAYNFKEGKTSSDQYSKSDLEFFAEQGLQTQRRKQLCVISL</sequence>
<evidence type="ECO:0000256" key="6">
    <source>
        <dbReference type="ARBA" id="ARBA00023098"/>
    </source>
</evidence>
<protein>
    <recommendedName>
        <fullName evidence="3">phospholipase D</fullName>
        <ecNumber evidence="3">3.1.4.4</ecNumber>
    </recommendedName>
</protein>
<organism evidence="8 9">
    <name type="scientific">Leptospira saintgironsiae</name>
    <dbReference type="NCBI Taxonomy" id="2023183"/>
    <lineage>
        <taxon>Bacteria</taxon>
        <taxon>Pseudomonadati</taxon>
        <taxon>Spirochaetota</taxon>
        <taxon>Spirochaetia</taxon>
        <taxon>Leptospirales</taxon>
        <taxon>Leptospiraceae</taxon>
        <taxon>Leptospira</taxon>
    </lineage>
</organism>
<evidence type="ECO:0000256" key="5">
    <source>
        <dbReference type="ARBA" id="ARBA00022963"/>
    </source>
</evidence>
<keyword evidence="5" id="KW-0442">Lipid degradation</keyword>
<evidence type="ECO:0000256" key="4">
    <source>
        <dbReference type="ARBA" id="ARBA00022801"/>
    </source>
</evidence>
<comment type="similarity">
    <text evidence="2">Belongs to the phospholipase D family.</text>
</comment>
<feature type="domain" description="PLD phosphodiesterase" evidence="7">
    <location>
        <begin position="117"/>
        <end position="144"/>
    </location>
</feature>
<dbReference type="EC" id="3.1.4.4" evidence="3"/>
<keyword evidence="6" id="KW-0443">Lipid metabolism</keyword>
<keyword evidence="4" id="KW-0378">Hydrolase</keyword>